<evidence type="ECO:0000313" key="2">
    <source>
        <dbReference type="EMBL" id="MET7029510.1"/>
    </source>
</evidence>
<dbReference type="RefSeq" id="WP_354618326.1">
    <property type="nucleotide sequence ID" value="NZ_JBEWYP010000004.1"/>
</dbReference>
<proteinExistence type="predicted"/>
<feature type="coiled-coil region" evidence="1">
    <location>
        <begin position="27"/>
        <end position="68"/>
    </location>
</feature>
<keyword evidence="1" id="KW-0175">Coiled coil</keyword>
<dbReference type="EMBL" id="JBEWYP010000004">
    <property type="protein sequence ID" value="MET7029510.1"/>
    <property type="molecule type" value="Genomic_DNA"/>
</dbReference>
<comment type="caution">
    <text evidence="2">The sequence shown here is derived from an EMBL/GenBank/DDBJ whole genome shotgun (WGS) entry which is preliminary data.</text>
</comment>
<evidence type="ECO:0000313" key="3">
    <source>
        <dbReference type="Proteomes" id="UP001549773"/>
    </source>
</evidence>
<dbReference type="PROSITE" id="PS51257">
    <property type="entry name" value="PROKAR_LIPOPROTEIN"/>
    <property type="match status" value="1"/>
</dbReference>
<gene>
    <name evidence="2" type="ORF">ABXZ32_08885</name>
</gene>
<evidence type="ECO:0000256" key="1">
    <source>
        <dbReference type="SAM" id="Coils"/>
    </source>
</evidence>
<dbReference type="Proteomes" id="UP001549773">
    <property type="component" value="Unassembled WGS sequence"/>
</dbReference>
<organism evidence="2 3">
    <name type="scientific">Sediminicola luteus</name>
    <dbReference type="NCBI Taxonomy" id="319238"/>
    <lineage>
        <taxon>Bacteria</taxon>
        <taxon>Pseudomonadati</taxon>
        <taxon>Bacteroidota</taxon>
        <taxon>Flavobacteriia</taxon>
        <taxon>Flavobacteriales</taxon>
        <taxon>Flavobacteriaceae</taxon>
        <taxon>Sediminicola</taxon>
    </lineage>
</organism>
<accession>A0ABV2TXF9</accession>
<sequence>MKKIILIAAFSLLLIGCNMNPSKEARIQKLETEILKAMDKIRSLESRIQNLEDIKGELNTRILELEKQ</sequence>
<keyword evidence="3" id="KW-1185">Reference proteome</keyword>
<protein>
    <submittedName>
        <fullName evidence="2">Uncharacterized protein</fullName>
    </submittedName>
</protein>
<name>A0ABV2TXF9_9FLAO</name>
<reference evidence="2 3" key="1">
    <citation type="submission" date="2024-07" db="EMBL/GenBank/DDBJ databases">
        <title>The genome sequence of type strain Sediminicola luteus GDMCC 1.2596T.</title>
        <authorList>
            <person name="Liu Y."/>
        </authorList>
    </citation>
    <scope>NUCLEOTIDE SEQUENCE [LARGE SCALE GENOMIC DNA]</scope>
    <source>
        <strain evidence="2 3">GDMCC 1.2596</strain>
    </source>
</reference>